<accession>A0ACA9KF13</accession>
<dbReference type="Proteomes" id="UP000789525">
    <property type="component" value="Unassembled WGS sequence"/>
</dbReference>
<dbReference type="EMBL" id="CAJVPT010001739">
    <property type="protein sequence ID" value="CAG8468120.1"/>
    <property type="molecule type" value="Genomic_DNA"/>
</dbReference>
<keyword evidence="2" id="KW-1185">Reference proteome</keyword>
<evidence type="ECO:0000313" key="1">
    <source>
        <dbReference type="EMBL" id="CAG8468120.1"/>
    </source>
</evidence>
<name>A0ACA9KF13_9GLOM</name>
<protein>
    <submittedName>
        <fullName evidence="1">17381_t:CDS:1</fullName>
    </submittedName>
</protein>
<reference evidence="1" key="1">
    <citation type="submission" date="2021-06" db="EMBL/GenBank/DDBJ databases">
        <authorList>
            <person name="Kallberg Y."/>
            <person name="Tangrot J."/>
            <person name="Rosling A."/>
        </authorList>
    </citation>
    <scope>NUCLEOTIDE SEQUENCE</scope>
    <source>
        <strain evidence="1">CL356</strain>
    </source>
</reference>
<comment type="caution">
    <text evidence="1">The sequence shown here is derived from an EMBL/GenBank/DDBJ whole genome shotgun (WGS) entry which is preliminary data.</text>
</comment>
<sequence length="675" mass="75475">MSNQIVQEQARGGFRSNRGGQNGNHKTSRRDQRLNTLSTQNSTRHTVNFEDALDNPSPKDNSENCFICDEPITCYAVSSCNHRTCHLCSLKLRALYKKRNCTEQEKVIFTRDPEKPFQDYKDADIPYIDKKLNVFCEDLEIYEDIGILLSFNCPEINCEERFNGWFDLKRHVKREHKSIKKFLSISILCSLSMNLMITLKKATNKDSKGIRSANFAMHIFTEKMSFIIIAEIYMYYAIFQQHFKKEHYLCLHEECLEKKFIVFRTSIDLKAHEVEVHGSDERRIEINFSYVDSHTRPRSHRRSPERQDGGGGDVVSPSIDSGRQTQIGESSTNDSGYVVSRRVRPPPGFGGLSPEENAGSSDSSPQPTNVIREQSSRVRIEEFPTLRASMEAVVGSNPERTRFDRSSTPTRHNISSQSQTGDVKKREKGKDPMQKLMVEASSSSASSSGRLPVRDEAFPALSVVGLVELLEDETKKRELLSAWNDYKAMESFPALEPSEGSSSVHKPPVQNKSTPRVLVIKSSSTRAGGTRPSGAHVYDKVAAAALKSSTKTNSNSPASPATNAWKDLSQFTESPRASSSVGDSSSSMSTKTIFIKGKPVKLENNNDFPGLSSTSSSTRVVNSESAWGHGGAFSSLTSNHRNDSDADGDNADTENDGKKRKQQKKKQKQVLYYSR</sequence>
<gene>
    <name evidence="1" type="ORF">ACOLOM_LOCUS1471</name>
</gene>
<proteinExistence type="predicted"/>
<organism evidence="1 2">
    <name type="scientific">Acaulospora colombiana</name>
    <dbReference type="NCBI Taxonomy" id="27376"/>
    <lineage>
        <taxon>Eukaryota</taxon>
        <taxon>Fungi</taxon>
        <taxon>Fungi incertae sedis</taxon>
        <taxon>Mucoromycota</taxon>
        <taxon>Glomeromycotina</taxon>
        <taxon>Glomeromycetes</taxon>
        <taxon>Diversisporales</taxon>
        <taxon>Acaulosporaceae</taxon>
        <taxon>Acaulospora</taxon>
    </lineage>
</organism>
<evidence type="ECO:0000313" key="2">
    <source>
        <dbReference type="Proteomes" id="UP000789525"/>
    </source>
</evidence>